<evidence type="ECO:0000256" key="1">
    <source>
        <dbReference type="SAM" id="MobiDB-lite"/>
    </source>
</evidence>
<feature type="compositionally biased region" description="Basic residues" evidence="1">
    <location>
        <begin position="303"/>
        <end position="323"/>
    </location>
</feature>
<dbReference type="PANTHER" id="PTHR34587:SF1">
    <property type="entry name" value="CIRCUMSPOROZOITE PROTEIN"/>
    <property type="match status" value="1"/>
</dbReference>
<comment type="caution">
    <text evidence="2">The sequence shown here is derived from an EMBL/GenBank/DDBJ whole genome shotgun (WGS) entry which is preliminary data.</text>
</comment>
<organism evidence="2 3">
    <name type="scientific">Lomentospora prolificans</name>
    <dbReference type="NCBI Taxonomy" id="41688"/>
    <lineage>
        <taxon>Eukaryota</taxon>
        <taxon>Fungi</taxon>
        <taxon>Dikarya</taxon>
        <taxon>Ascomycota</taxon>
        <taxon>Pezizomycotina</taxon>
        <taxon>Sordariomycetes</taxon>
        <taxon>Hypocreomycetidae</taxon>
        <taxon>Microascales</taxon>
        <taxon>Microascaceae</taxon>
        <taxon>Lomentospora</taxon>
    </lineage>
</organism>
<protein>
    <submittedName>
        <fullName evidence="2">Uncharacterized protein</fullName>
    </submittedName>
</protein>
<feature type="compositionally biased region" description="Low complexity" evidence="1">
    <location>
        <begin position="324"/>
        <end position="335"/>
    </location>
</feature>
<keyword evidence="3" id="KW-1185">Reference proteome</keyword>
<evidence type="ECO:0000313" key="2">
    <source>
        <dbReference type="EMBL" id="PKS06734.1"/>
    </source>
</evidence>
<proteinExistence type="predicted"/>
<evidence type="ECO:0000313" key="3">
    <source>
        <dbReference type="Proteomes" id="UP000233524"/>
    </source>
</evidence>
<dbReference type="InParanoid" id="A0A2N3N2U4"/>
<dbReference type="PANTHER" id="PTHR34587">
    <property type="entry name" value="VWFA DOMAIN-CONTAINING PROTEIN"/>
    <property type="match status" value="1"/>
</dbReference>
<reference evidence="2 3" key="1">
    <citation type="journal article" date="2017" name="G3 (Bethesda)">
        <title>First Draft Genome Sequence of the Pathogenic Fungus Lomentospora prolificans (Formerly Scedosporium prolificans).</title>
        <authorList>
            <person name="Luo R."/>
            <person name="Zimin A."/>
            <person name="Workman R."/>
            <person name="Fan Y."/>
            <person name="Pertea G."/>
            <person name="Grossman N."/>
            <person name="Wear M.P."/>
            <person name="Jia B."/>
            <person name="Miller H."/>
            <person name="Casadevall A."/>
            <person name="Timp W."/>
            <person name="Zhang S.X."/>
            <person name="Salzberg S.L."/>
        </authorList>
    </citation>
    <scope>NUCLEOTIDE SEQUENCE [LARGE SCALE GENOMIC DNA]</scope>
    <source>
        <strain evidence="2 3">JHH-5317</strain>
    </source>
</reference>
<dbReference type="STRING" id="41688.A0A2N3N2U4"/>
<gene>
    <name evidence="2" type="ORF">jhhlp_006808</name>
</gene>
<sequence length="617" mass="61098">MKYQNQVLAALLGVASANPILHKREVPQEQSHAIYLQIVREFLNLNNPLGIVDPVFGLLGNAAAADGVAEDINLDCLKQFTADQAFTNAKEIGDVRGMAAALVYQALERNTGGVGVKSVICPEDAVNPEIAAFDQHQDPASDGATELNTAITLELAKQLALIGVDPLVALESGTFAPGDVNDPTAAGNTCDTPDILPGCIFSERLLVLDASPDEILAAVADITPTFTGTGEISATNIDFVGLPLATGGTFDGSGAVATGDAAATTAADATETAVASATANPCTAGLPAATGGANAGNGNNGKARGKGRGRNRGASTRGRKNKGNNKGNNNGNAGAGAAETAAATAAETAAATAAASSQVCSVVTRTIVNCAAAASSSSAAAAASSTAATAAGVNIQSFTGTLGGTPPPVISSAGDRPFSVNGNTFTGQGAALSRSCDIQHNACANAANSGALAGGIGQCETQLAACKAQNSLRKAKRQAGLDFGSCTDPTIQFGVGFDGRKEASFAPSNDAEFNHGSAQRIGIISSFICQRLQDSCKAPAATVAACNEASTAALAATQDQAAADVFNQALTGAAASAGDDAAANDGAADDVATATATQAATSTAASNFTVVTVTQCS</sequence>
<dbReference type="AlphaFoldDB" id="A0A2N3N2U4"/>
<dbReference type="OrthoDB" id="2153847at2759"/>
<dbReference type="InterPro" id="IPR053216">
    <property type="entry name" value="Appressorial_penetr-assoc"/>
</dbReference>
<feature type="region of interest" description="Disordered" evidence="1">
    <location>
        <begin position="288"/>
        <end position="335"/>
    </location>
</feature>
<dbReference type="Proteomes" id="UP000233524">
    <property type="component" value="Unassembled WGS sequence"/>
</dbReference>
<name>A0A2N3N2U4_9PEZI</name>
<dbReference type="VEuPathDB" id="FungiDB:jhhlp_006808"/>
<accession>A0A2N3N2U4</accession>
<dbReference type="EMBL" id="NLAX01001033">
    <property type="protein sequence ID" value="PKS06734.1"/>
    <property type="molecule type" value="Genomic_DNA"/>
</dbReference>